<dbReference type="InterPro" id="IPR011990">
    <property type="entry name" value="TPR-like_helical_dom_sf"/>
</dbReference>
<feature type="non-terminal residue" evidence="1">
    <location>
        <position position="1"/>
    </location>
</feature>
<dbReference type="Pfam" id="PF13432">
    <property type="entry name" value="TPR_16"/>
    <property type="match status" value="1"/>
</dbReference>
<dbReference type="InterPro" id="IPR019734">
    <property type="entry name" value="TPR_rpt"/>
</dbReference>
<proteinExistence type="predicted"/>
<sequence>RSKVLLDLAVSEQGLGNYDAALANLAEAQGCVPAVRPGHPDSALIPAIHRVRGEVFMQRGSYKDAVEQFGLGLGASPDGAERARLLVLLGIVAFRQGDYAQALSWSADSEALIAQGGHPKEVGRAQNLAGLCLWRTGDIAGADARFRKALLLREQACDFIGVGDTLFNLASLATGLGRYEEAVNTGRKALELHCRLGDPQRMAQASCNVGIYEMYAGDLDAGAAHLGEAVETARRIGDRFNEGLAILNLGEIALKRGDRDEAVRRVREALPILEELQSKGNVAQGLLILGEALEGQAGRETEAWEALQKGLHLAEEAGEKMVVGMAYYRISRFYRIAGRQEEALAWAGKGVAILQDAGFKLELGRAYTELAAVLDAQGKPDLAKGTREKAIALFEELGSAKEADKVRAAGTPARAG</sequence>
<comment type="caution">
    <text evidence="1">The sequence shown here is derived from an EMBL/GenBank/DDBJ whole genome shotgun (WGS) entry which is preliminary data.</text>
</comment>
<dbReference type="AlphaFoldDB" id="A0A937X586"/>
<accession>A0A937X586</accession>
<dbReference type="PANTHER" id="PTHR10098:SF108">
    <property type="entry name" value="TETRATRICOPEPTIDE REPEAT PROTEIN 28"/>
    <property type="match status" value="1"/>
</dbReference>
<dbReference type="Pfam" id="PF13424">
    <property type="entry name" value="TPR_12"/>
    <property type="match status" value="2"/>
</dbReference>
<dbReference type="SUPFAM" id="SSF48452">
    <property type="entry name" value="TPR-like"/>
    <property type="match status" value="3"/>
</dbReference>
<dbReference type="PANTHER" id="PTHR10098">
    <property type="entry name" value="RAPSYN-RELATED"/>
    <property type="match status" value="1"/>
</dbReference>
<protein>
    <submittedName>
        <fullName evidence="1">Tetratricopeptide repeat protein</fullName>
    </submittedName>
</protein>
<dbReference type="Gene3D" id="1.25.40.10">
    <property type="entry name" value="Tetratricopeptide repeat domain"/>
    <property type="match status" value="2"/>
</dbReference>
<evidence type="ECO:0000313" key="1">
    <source>
        <dbReference type="EMBL" id="MBM3274512.1"/>
    </source>
</evidence>
<name>A0A937X586_9BACT</name>
<dbReference type="EMBL" id="VGJX01000238">
    <property type="protein sequence ID" value="MBM3274512.1"/>
    <property type="molecule type" value="Genomic_DNA"/>
</dbReference>
<reference evidence="1 2" key="1">
    <citation type="submission" date="2019-03" db="EMBL/GenBank/DDBJ databases">
        <title>Lake Tanganyika Metagenome-Assembled Genomes (MAGs).</title>
        <authorList>
            <person name="Tran P."/>
        </authorList>
    </citation>
    <scope>NUCLEOTIDE SEQUENCE [LARGE SCALE GENOMIC DNA]</scope>
    <source>
        <strain evidence="1">K_DeepCast_65m_m2_236</strain>
    </source>
</reference>
<gene>
    <name evidence="1" type="ORF">FJZ00_05135</name>
</gene>
<organism evidence="1 2">
    <name type="scientific">Candidatus Tanganyikabacteria bacterium</name>
    <dbReference type="NCBI Taxonomy" id="2961651"/>
    <lineage>
        <taxon>Bacteria</taxon>
        <taxon>Bacillati</taxon>
        <taxon>Candidatus Sericytochromatia</taxon>
        <taxon>Candidatus Tanganyikabacteria</taxon>
    </lineage>
</organism>
<dbReference type="Proteomes" id="UP000703893">
    <property type="component" value="Unassembled WGS sequence"/>
</dbReference>
<evidence type="ECO:0000313" key="2">
    <source>
        <dbReference type="Proteomes" id="UP000703893"/>
    </source>
</evidence>
<dbReference type="SMART" id="SM00028">
    <property type="entry name" value="TPR"/>
    <property type="match status" value="8"/>
</dbReference>